<organism evidence="10">
    <name type="scientific">Cyberlindnera fabianii</name>
    <name type="common">Yeast</name>
    <name type="synonym">Hansenula fabianii</name>
    <dbReference type="NCBI Taxonomy" id="36022"/>
    <lineage>
        <taxon>Eukaryota</taxon>
        <taxon>Fungi</taxon>
        <taxon>Dikarya</taxon>
        <taxon>Ascomycota</taxon>
        <taxon>Saccharomycotina</taxon>
        <taxon>Saccharomycetes</taxon>
        <taxon>Phaffomycetales</taxon>
        <taxon>Phaffomycetaceae</taxon>
        <taxon>Cyberlindnera</taxon>
    </lineage>
</organism>
<dbReference type="OMA" id="IMFEPLR"/>
<dbReference type="GO" id="GO:0005789">
    <property type="term" value="C:endoplasmic reticulum membrane"/>
    <property type="evidence" value="ECO:0007669"/>
    <property type="project" value="TreeGrafter"/>
</dbReference>
<dbReference type="GO" id="GO:0046872">
    <property type="term" value="F:metal ion binding"/>
    <property type="evidence" value="ECO:0007669"/>
    <property type="project" value="UniProtKB-KW"/>
</dbReference>
<keyword evidence="7" id="KW-0106">Calcium</keyword>
<dbReference type="VEuPathDB" id="FungiDB:BON22_3474"/>
<feature type="binding site" evidence="8">
    <location>
        <position position="229"/>
    </location>
    <ligand>
        <name>Zn(2+)</name>
        <dbReference type="ChEBI" id="CHEBI:29105"/>
        <note>catalytic</note>
    </ligand>
</feature>
<keyword evidence="3 9" id="KW-0812">Transmembrane</keyword>
<comment type="subcellular location">
    <subcellularLocation>
        <location evidence="1">Membrane</location>
        <topology evidence="1">Multi-pass membrane protein</topology>
    </subcellularLocation>
</comment>
<evidence type="ECO:0000313" key="12">
    <source>
        <dbReference type="Proteomes" id="UP000189513"/>
    </source>
</evidence>
<dbReference type="PANTHER" id="PTHR46187">
    <property type="entry name" value="ALKALINE CERAMIDASE 3"/>
    <property type="match status" value="1"/>
</dbReference>
<keyword evidence="7" id="KW-0479">Metal-binding</keyword>
<dbReference type="GO" id="GO:0046514">
    <property type="term" value="P:ceramide catabolic process"/>
    <property type="evidence" value="ECO:0007669"/>
    <property type="project" value="TreeGrafter"/>
</dbReference>
<feature type="transmembrane region" description="Helical" evidence="9">
    <location>
        <begin position="182"/>
        <end position="201"/>
    </location>
</feature>
<evidence type="ECO:0000256" key="2">
    <source>
        <dbReference type="ARBA" id="ARBA00009780"/>
    </source>
</evidence>
<evidence type="ECO:0000256" key="6">
    <source>
        <dbReference type="ARBA" id="ARBA00023136"/>
    </source>
</evidence>
<feature type="binding site" evidence="7">
    <location>
        <position position="29"/>
    </location>
    <ligand>
        <name>Ca(2+)</name>
        <dbReference type="ChEBI" id="CHEBI:29108"/>
    </ligand>
</feature>
<evidence type="ECO:0000313" key="11">
    <source>
        <dbReference type="EMBL" id="ONH66820.1"/>
    </source>
</evidence>
<feature type="transmembrane region" description="Helical" evidence="9">
    <location>
        <begin position="70"/>
        <end position="89"/>
    </location>
</feature>
<evidence type="ECO:0000256" key="8">
    <source>
        <dbReference type="PIRSR" id="PIRSR608901-2"/>
    </source>
</evidence>
<feature type="transmembrane region" description="Helical" evidence="9">
    <location>
        <begin position="150"/>
        <end position="170"/>
    </location>
</feature>
<proteinExistence type="inferred from homology"/>
<accession>A0A061AWE7</accession>
<evidence type="ECO:0000256" key="5">
    <source>
        <dbReference type="ARBA" id="ARBA00022989"/>
    </source>
</evidence>
<evidence type="ECO:0000256" key="4">
    <source>
        <dbReference type="ARBA" id="ARBA00022801"/>
    </source>
</evidence>
<dbReference type="Pfam" id="PF05875">
    <property type="entry name" value="Ceramidase"/>
    <property type="match status" value="1"/>
</dbReference>
<keyword evidence="5 9" id="KW-1133">Transmembrane helix</keyword>
<comment type="cofactor">
    <cofactor evidence="8">
        <name>Zn(2+)</name>
        <dbReference type="ChEBI" id="CHEBI:29105"/>
    </cofactor>
</comment>
<evidence type="ECO:0000313" key="10">
    <source>
        <dbReference type="EMBL" id="CDR39017.1"/>
    </source>
</evidence>
<evidence type="ECO:0000256" key="9">
    <source>
        <dbReference type="SAM" id="Phobius"/>
    </source>
</evidence>
<feature type="binding site" evidence="7">
    <location>
        <position position="40"/>
    </location>
    <ligand>
        <name>Ca(2+)</name>
        <dbReference type="ChEBI" id="CHEBI:29108"/>
    </ligand>
</feature>
<dbReference type="Proteomes" id="UP000189513">
    <property type="component" value="Unassembled WGS sequence"/>
</dbReference>
<dbReference type="OrthoDB" id="187171at2759"/>
<reference evidence="12" key="2">
    <citation type="journal article" date="2017" name="Genome Announc.">
        <title>Genome sequences of Cyberlindnera fabianii 65, Pichia kudriavzevii 129, and Saccharomyces cerevisiae 131 isolated from fermented masau fruits in Zimbabwe.</title>
        <authorList>
            <person name="van Rijswijck I.M.H."/>
            <person name="Derks M.F.L."/>
            <person name="Abee T."/>
            <person name="de Ridder D."/>
            <person name="Smid E.J."/>
        </authorList>
    </citation>
    <scope>NUCLEOTIDE SEQUENCE [LARGE SCALE GENOMIC DNA]</scope>
    <source>
        <strain evidence="12">65</strain>
    </source>
</reference>
<feature type="binding site" evidence="8">
    <location>
        <position position="233"/>
    </location>
    <ligand>
        <name>Zn(2+)</name>
        <dbReference type="ChEBI" id="CHEBI:29105"/>
        <note>catalytic</note>
    </ligand>
</feature>
<name>A0A061AWE7_CYBFA</name>
<keyword evidence="8" id="KW-0862">Zinc</keyword>
<protein>
    <submittedName>
        <fullName evidence="11">Alkaline ceramidase YDC1</fullName>
    </submittedName>
    <submittedName>
        <fullName evidence="10">CYFA0S02e10748g1_1</fullName>
    </submittedName>
</protein>
<gene>
    <name evidence="11" type="ORF">BON22_3474</name>
    <name evidence="10" type="ORF">CYFA0S_02e10748g</name>
</gene>
<dbReference type="InterPro" id="IPR008901">
    <property type="entry name" value="ACER"/>
</dbReference>
<reference evidence="10" key="1">
    <citation type="journal article" date="2014" name="Genome Announc.">
        <title>Genome sequence of the yeast Cyberlindnera fabianii (Hansenula fabianii).</title>
        <authorList>
            <person name="Freel K.C."/>
            <person name="Sarilar V."/>
            <person name="Neuveglise C."/>
            <person name="Devillers H."/>
            <person name="Friedrich A."/>
            <person name="Schacherer J."/>
        </authorList>
    </citation>
    <scope>NUCLEOTIDE SEQUENCE</scope>
    <source>
        <strain evidence="10">YJS4271</strain>
    </source>
</reference>
<feature type="binding site" evidence="8">
    <location>
        <position position="88"/>
    </location>
    <ligand>
        <name>Zn(2+)</name>
        <dbReference type="ChEBI" id="CHEBI:29105"/>
        <note>catalytic</note>
    </ligand>
</feature>
<keyword evidence="4" id="KW-0378">Hydrolase</keyword>
<reference evidence="11" key="3">
    <citation type="submission" date="2017-01" db="EMBL/GenBank/DDBJ databases">
        <authorList>
            <person name="Mah S.A."/>
            <person name="Swanson W.J."/>
            <person name="Moy G.W."/>
            <person name="Vacquier V.D."/>
        </authorList>
    </citation>
    <scope>NUCLEOTIDE SEQUENCE [LARGE SCALE GENOMIC DNA]</scope>
    <source>
        <strain evidence="11">65</strain>
    </source>
</reference>
<feature type="transmembrane region" description="Helical" evidence="9">
    <location>
        <begin position="101"/>
        <end position="118"/>
    </location>
</feature>
<feature type="transmembrane region" description="Helical" evidence="9">
    <location>
        <begin position="230"/>
        <end position="249"/>
    </location>
</feature>
<dbReference type="GO" id="GO:0016811">
    <property type="term" value="F:hydrolase activity, acting on carbon-nitrogen (but not peptide) bonds, in linear amides"/>
    <property type="evidence" value="ECO:0007669"/>
    <property type="project" value="InterPro"/>
</dbReference>
<sequence length="292" mass="33681">MTFPFAKEYPDTPYPGYWEGVTSTIDWCEENYVVTPYIAEAMNTISNAVFILLAIFAMQSAYRNNFEVRFVLISFGFMLVGVGSWLFHMTLKYEFQLLDELPMIYATCVPLWSIFSEGKSYGQSVAVGTAVAFGANLLTAVYLYFKDPTIHQVAYAIMNVLIVYVSYGLAQKYATNQKRKSDLFKVMVQGIVIFLSGYLLWNMDVHLCKSWISLRRSIGMPYGFFFELHAWWHILTGTGVYFYVVYLEYLRVMILGKEKDYVLVHHFFFLPELKLKSKPTSLVDAVDVKKSK</sequence>
<dbReference type="STRING" id="36022.A0A061AWE7"/>
<feature type="transmembrane region" description="Helical" evidence="9">
    <location>
        <begin position="37"/>
        <end position="58"/>
    </location>
</feature>
<feature type="binding site" evidence="7">
    <location>
        <position position="27"/>
    </location>
    <ligand>
        <name>Ca(2+)</name>
        <dbReference type="ChEBI" id="CHEBI:29108"/>
    </ligand>
</feature>
<keyword evidence="12" id="KW-1185">Reference proteome</keyword>
<dbReference type="EMBL" id="MPUK01000006">
    <property type="protein sequence ID" value="ONH66820.1"/>
    <property type="molecule type" value="Genomic_DNA"/>
</dbReference>
<feature type="binding site" evidence="7">
    <location>
        <position position="31"/>
    </location>
    <ligand>
        <name>Ca(2+)</name>
        <dbReference type="ChEBI" id="CHEBI:29108"/>
    </ligand>
</feature>
<feature type="binding site" evidence="7">
    <location>
        <position position="26"/>
    </location>
    <ligand>
        <name>Ca(2+)</name>
        <dbReference type="ChEBI" id="CHEBI:29108"/>
    </ligand>
</feature>
<feature type="transmembrane region" description="Helical" evidence="9">
    <location>
        <begin position="125"/>
        <end position="144"/>
    </location>
</feature>
<comment type="similarity">
    <text evidence="2">Belongs to the alkaline ceramidase family.</text>
</comment>
<evidence type="ECO:0000256" key="7">
    <source>
        <dbReference type="PIRSR" id="PIRSR608901-1"/>
    </source>
</evidence>
<dbReference type="GO" id="GO:0046513">
    <property type="term" value="P:ceramide biosynthetic process"/>
    <property type="evidence" value="ECO:0007669"/>
    <property type="project" value="TreeGrafter"/>
</dbReference>
<dbReference type="PANTHER" id="PTHR46187:SF3">
    <property type="entry name" value="ALKALINE CERAMIDASE 3"/>
    <property type="match status" value="1"/>
</dbReference>
<evidence type="ECO:0000256" key="1">
    <source>
        <dbReference type="ARBA" id="ARBA00004141"/>
    </source>
</evidence>
<dbReference type="AlphaFoldDB" id="A0A061AWE7"/>
<keyword evidence="6 9" id="KW-0472">Membrane</keyword>
<dbReference type="EMBL" id="LK052887">
    <property type="protein sequence ID" value="CDR39017.1"/>
    <property type="molecule type" value="Genomic_DNA"/>
</dbReference>
<evidence type="ECO:0000256" key="3">
    <source>
        <dbReference type="ARBA" id="ARBA00022692"/>
    </source>
</evidence>